<dbReference type="Gene3D" id="1.10.1740.100">
    <property type="entry name" value="Set2, Rpb1 interacting domain"/>
    <property type="match status" value="1"/>
</dbReference>
<dbReference type="CDD" id="cd19172">
    <property type="entry name" value="SET_SETD2"/>
    <property type="match status" value="1"/>
</dbReference>
<dbReference type="OMA" id="AQSQPCY"/>
<keyword evidence="7 20" id="KW-0489">Methyltransferase</keyword>
<evidence type="ECO:0000256" key="3">
    <source>
        <dbReference type="ARBA" id="ARBA00012178"/>
    </source>
</evidence>
<evidence type="ECO:0000259" key="17">
    <source>
        <dbReference type="PROSITE" id="PS50280"/>
    </source>
</evidence>
<evidence type="ECO:0000256" key="15">
    <source>
        <dbReference type="SAM" id="MobiDB-lite"/>
    </source>
</evidence>
<evidence type="ECO:0000259" key="16">
    <source>
        <dbReference type="PROSITE" id="PS50020"/>
    </source>
</evidence>
<dbReference type="GO" id="GO:0006283">
    <property type="term" value="P:transcription-coupled nucleotide-excision repair"/>
    <property type="evidence" value="ECO:0007669"/>
    <property type="project" value="EnsemblFungi"/>
</dbReference>
<dbReference type="GO" id="GO:0005634">
    <property type="term" value="C:nucleus"/>
    <property type="evidence" value="ECO:0007669"/>
    <property type="project" value="UniProtKB-SubCell"/>
</dbReference>
<evidence type="ECO:0000259" key="18">
    <source>
        <dbReference type="PROSITE" id="PS50868"/>
    </source>
</evidence>
<keyword evidence="10" id="KW-0805">Transcription regulation</keyword>
<dbReference type="InterPro" id="IPR025788">
    <property type="entry name" value="Set2_fungi"/>
</dbReference>
<dbReference type="PROSITE" id="PS51568">
    <property type="entry name" value="SAM_MT43_SET2_1"/>
    <property type="match status" value="1"/>
</dbReference>
<sequence>MRERTVSDEEVDNYGHASHFKRKVQIYDYPADKTEEALTTFKTLSQNSYQNKTLGNAHNGRSTADGMSCDCEENWDTVSGINNACGEYSECINRLTSIECISGTCSCGDDCQNQRFQKKQYAPIAVFETEKKGYGVRAQADIRQDAFIYEYLGEVIDESTFRKRKENYDNQGLEHFYFMMLQKGEFIDATAKGGLGRFCNHSCRPNAYVDKWEVGNKLRMGIFAKREIYKGEEICFDYNVDRYGANPQKCYCGEDNCIGFLGGRTQTDSANILPVPIAEALGSTNAQEQRWVRLMKEQNKSIKASDYSSINEDYVNSLEMRPIADKDEASKVTSALLKTQDYIILRKLIERVSLTKDPEVLKEIVRLRGYQCVANILTMIVLDQEQQQVDVESFTLSVLDMLESWPNSSRNRISSSQIESVLESVKTKLKKIQPIGKKINSLLNSWSKLEISYKIPKSQSVGASNDVDNGHAESSTFQLRDEQKENNAASKISPFRIVDNMLLPEQWRWAVDESTGANYYYNKSQNITQWDLPPGCELLNIEVSEKNRDKKPPIDKSRLELKERQRKQEYERVKKEREREKLRLQREQEQEEQRRTETLKKIIANAEAKQQLLSKRLADEENEGKKRHKKSKRPTREQEWNKLFATVVPNMIKKHESQIGRDNLKHCAKDIVHQLSSKEIKKDTSKKPPKELSSEKKAKVKAFVGPYMEKYLDKWKAKHEKK</sequence>
<dbReference type="Pfam" id="PF17907">
    <property type="entry name" value="AWS"/>
    <property type="match status" value="1"/>
</dbReference>
<feature type="domain" description="AWS" evidence="19">
    <location>
        <begin position="64"/>
        <end position="120"/>
    </location>
</feature>
<feature type="region of interest" description="Disordered" evidence="15">
    <location>
        <begin position="674"/>
        <end position="698"/>
    </location>
</feature>
<dbReference type="GO" id="GO:0140955">
    <property type="term" value="F:histone H3K36 trimethyltransferase activity"/>
    <property type="evidence" value="ECO:0007669"/>
    <property type="project" value="UniProtKB-EC"/>
</dbReference>
<dbReference type="OrthoDB" id="422362at2759"/>
<dbReference type="Pfam" id="PF08236">
    <property type="entry name" value="SRI"/>
    <property type="match status" value="1"/>
</dbReference>
<dbReference type="RefSeq" id="XP_002490405.1">
    <property type="nucleotide sequence ID" value="XM_002490360.1"/>
</dbReference>
<dbReference type="InterPro" id="IPR050777">
    <property type="entry name" value="SET2_Histone-Lys_MeTrsfase"/>
</dbReference>
<dbReference type="FunCoup" id="C4QY01">
    <property type="interactions" value="124"/>
</dbReference>
<dbReference type="GO" id="GO:0006354">
    <property type="term" value="P:DNA-templated transcription elongation"/>
    <property type="evidence" value="ECO:0007669"/>
    <property type="project" value="EnsemblFungi"/>
</dbReference>
<dbReference type="GO" id="GO:0032259">
    <property type="term" value="P:methylation"/>
    <property type="evidence" value="ECO:0007669"/>
    <property type="project" value="UniProtKB-KW"/>
</dbReference>
<evidence type="ECO:0000256" key="8">
    <source>
        <dbReference type="ARBA" id="ARBA00022679"/>
    </source>
</evidence>
<dbReference type="SUPFAM" id="SSF51045">
    <property type="entry name" value="WW domain"/>
    <property type="match status" value="1"/>
</dbReference>
<dbReference type="InterPro" id="IPR038190">
    <property type="entry name" value="SRI_sf"/>
</dbReference>
<evidence type="ECO:0000256" key="13">
    <source>
        <dbReference type="ARBA" id="ARBA00030091"/>
    </source>
</evidence>
<dbReference type="GO" id="GO:0005829">
    <property type="term" value="C:cytosol"/>
    <property type="evidence" value="ECO:0007669"/>
    <property type="project" value="EnsemblFungi"/>
</dbReference>
<dbReference type="GO" id="GO:0006353">
    <property type="term" value="P:DNA-templated transcription termination"/>
    <property type="evidence" value="ECO:0007669"/>
    <property type="project" value="EnsemblFungi"/>
</dbReference>
<dbReference type="GO" id="GO:0009302">
    <property type="term" value="P:sno(s)RNA transcription"/>
    <property type="evidence" value="ECO:0007669"/>
    <property type="project" value="EnsemblFungi"/>
</dbReference>
<feature type="domain" description="WW" evidence="16">
    <location>
        <begin position="501"/>
        <end position="535"/>
    </location>
</feature>
<keyword evidence="12" id="KW-0539">Nucleus</keyword>
<dbReference type="InParanoid" id="C4QY01"/>
<comment type="subcellular location">
    <subcellularLocation>
        <location evidence="2">Chromosome</location>
    </subcellularLocation>
    <subcellularLocation>
        <location evidence="1">Nucleus</location>
    </subcellularLocation>
</comment>
<dbReference type="Proteomes" id="UP000000314">
    <property type="component" value="Chromosome 1"/>
</dbReference>
<evidence type="ECO:0000256" key="4">
    <source>
        <dbReference type="ARBA" id="ARBA00018028"/>
    </source>
</evidence>
<dbReference type="STRING" id="644223.C4QY01"/>
<dbReference type="InterPro" id="IPR013257">
    <property type="entry name" value="SRI"/>
</dbReference>
<evidence type="ECO:0000256" key="1">
    <source>
        <dbReference type="ARBA" id="ARBA00004123"/>
    </source>
</evidence>
<keyword evidence="9" id="KW-0949">S-adenosyl-L-methionine</keyword>
<dbReference type="InterPro" id="IPR044437">
    <property type="entry name" value="SETD2/Set2_SET"/>
</dbReference>
<dbReference type="GeneID" id="8196958"/>
<dbReference type="SUPFAM" id="SSF82199">
    <property type="entry name" value="SET domain"/>
    <property type="match status" value="1"/>
</dbReference>
<evidence type="ECO:0000256" key="10">
    <source>
        <dbReference type="ARBA" id="ARBA00023015"/>
    </source>
</evidence>
<dbReference type="FunFam" id="2.170.270.10:FF:000033">
    <property type="entry name" value="Histone-lysine N-methyltransferase"/>
    <property type="match status" value="1"/>
</dbReference>
<evidence type="ECO:0000256" key="14">
    <source>
        <dbReference type="ARBA" id="ARBA00047545"/>
    </source>
</evidence>
<gene>
    <name evidence="20" type="ordered locus">PAS_chr1-4_0287</name>
</gene>
<evidence type="ECO:0000256" key="2">
    <source>
        <dbReference type="ARBA" id="ARBA00004286"/>
    </source>
</evidence>
<dbReference type="InterPro" id="IPR001214">
    <property type="entry name" value="SET_dom"/>
</dbReference>
<dbReference type="GO" id="GO:0045128">
    <property type="term" value="P:negative regulation of reciprocal meiotic recombination"/>
    <property type="evidence" value="ECO:0007669"/>
    <property type="project" value="EnsemblFungi"/>
</dbReference>
<evidence type="ECO:0000256" key="9">
    <source>
        <dbReference type="ARBA" id="ARBA00022691"/>
    </source>
</evidence>
<dbReference type="Pfam" id="PF00856">
    <property type="entry name" value="SET"/>
    <property type="match status" value="1"/>
</dbReference>
<evidence type="ECO:0000256" key="12">
    <source>
        <dbReference type="ARBA" id="ARBA00023242"/>
    </source>
</evidence>
<dbReference type="SMR" id="C4QY01"/>
<keyword evidence="5" id="KW-0158">Chromosome</keyword>
<dbReference type="InterPro" id="IPR036020">
    <property type="entry name" value="WW_dom_sf"/>
</dbReference>
<reference evidence="20 21" key="1">
    <citation type="journal article" date="2009" name="Nat. Biotechnol.">
        <title>Genome sequence of the recombinant protein production host Pichia pastoris.</title>
        <authorList>
            <person name="De Schutter K."/>
            <person name="Lin Y.C."/>
            <person name="Tiels P."/>
            <person name="Van Hecke A."/>
            <person name="Glinka S."/>
            <person name="Weber-Lehmann J."/>
            <person name="Rouze P."/>
            <person name="Van de Peer Y."/>
            <person name="Callewaert N."/>
        </authorList>
    </citation>
    <scope>NUCLEOTIDE SEQUENCE [LARGE SCALE GENOMIC DNA]</scope>
    <source>
        <strain evidence="21">GS115 / ATCC 20864</strain>
    </source>
</reference>
<dbReference type="PROSITE" id="PS50280">
    <property type="entry name" value="SET"/>
    <property type="match status" value="1"/>
</dbReference>
<dbReference type="AlphaFoldDB" id="C4QY01"/>
<keyword evidence="11" id="KW-0804">Transcription</keyword>
<dbReference type="Gene3D" id="2.170.270.10">
    <property type="entry name" value="SET domain"/>
    <property type="match status" value="1"/>
</dbReference>
<dbReference type="InterPro" id="IPR003616">
    <property type="entry name" value="Post-SET_dom"/>
</dbReference>
<dbReference type="GO" id="GO:0030437">
    <property type="term" value="P:ascospore formation"/>
    <property type="evidence" value="ECO:0007669"/>
    <property type="project" value="EnsemblFungi"/>
</dbReference>
<feature type="domain" description="Post-SET" evidence="18">
    <location>
        <begin position="246"/>
        <end position="262"/>
    </location>
</feature>
<dbReference type="InterPro" id="IPR046341">
    <property type="entry name" value="SET_dom_sf"/>
</dbReference>
<dbReference type="EC" id="2.1.1.359" evidence="3"/>
<feature type="region of interest" description="Disordered" evidence="15">
    <location>
        <begin position="460"/>
        <end position="488"/>
    </location>
</feature>
<dbReference type="PROSITE" id="PS01159">
    <property type="entry name" value="WW_DOMAIN_1"/>
    <property type="match status" value="1"/>
</dbReference>
<evidence type="ECO:0000256" key="6">
    <source>
        <dbReference type="ARBA" id="ARBA00022491"/>
    </source>
</evidence>
<accession>C4QY01</accession>
<dbReference type="PROSITE" id="PS50868">
    <property type="entry name" value="POST_SET"/>
    <property type="match status" value="1"/>
</dbReference>
<dbReference type="SMART" id="SM00570">
    <property type="entry name" value="AWS"/>
    <property type="match status" value="1"/>
</dbReference>
<dbReference type="GO" id="GO:0060195">
    <property type="term" value="P:negative regulation of antisense RNA transcription"/>
    <property type="evidence" value="ECO:0007669"/>
    <property type="project" value="EnsemblFungi"/>
</dbReference>
<proteinExistence type="predicted"/>
<evidence type="ECO:0000313" key="21">
    <source>
        <dbReference type="Proteomes" id="UP000000314"/>
    </source>
</evidence>
<dbReference type="SMART" id="SM00317">
    <property type="entry name" value="SET"/>
    <property type="match status" value="1"/>
</dbReference>
<feature type="compositionally biased region" description="Polar residues" evidence="15">
    <location>
        <begin position="460"/>
        <end position="478"/>
    </location>
</feature>
<feature type="compositionally biased region" description="Basic and acidic residues" evidence="15">
    <location>
        <begin position="674"/>
        <end position="697"/>
    </location>
</feature>
<dbReference type="PANTHER" id="PTHR22884">
    <property type="entry name" value="SET DOMAIN PROTEINS"/>
    <property type="match status" value="1"/>
</dbReference>
<dbReference type="GO" id="GO:0005694">
    <property type="term" value="C:chromosome"/>
    <property type="evidence" value="ECO:0007669"/>
    <property type="project" value="UniProtKB-SubCell"/>
</dbReference>
<dbReference type="eggNOG" id="KOG4442">
    <property type="taxonomic scope" value="Eukaryota"/>
</dbReference>
<dbReference type="GO" id="GO:0030174">
    <property type="term" value="P:regulation of DNA-templated DNA replication initiation"/>
    <property type="evidence" value="ECO:0007669"/>
    <property type="project" value="EnsemblFungi"/>
</dbReference>
<dbReference type="SMART" id="SM00456">
    <property type="entry name" value="WW"/>
    <property type="match status" value="1"/>
</dbReference>
<name>C4QY01_KOMPG</name>
<dbReference type="EMBL" id="FN392319">
    <property type="protein sequence ID" value="CAY68124.1"/>
    <property type="molecule type" value="Genomic_DNA"/>
</dbReference>
<organism evidence="20 21">
    <name type="scientific">Komagataella phaffii (strain GS115 / ATCC 20864)</name>
    <name type="common">Yeast</name>
    <name type="synonym">Pichia pastoris</name>
    <dbReference type="NCBI Taxonomy" id="644223"/>
    <lineage>
        <taxon>Eukaryota</taxon>
        <taxon>Fungi</taxon>
        <taxon>Dikarya</taxon>
        <taxon>Ascomycota</taxon>
        <taxon>Saccharomycotina</taxon>
        <taxon>Pichiomycetes</taxon>
        <taxon>Pichiales</taxon>
        <taxon>Pichiaceae</taxon>
        <taxon>Komagataella</taxon>
    </lineage>
</organism>
<dbReference type="GO" id="GO:0003723">
    <property type="term" value="F:RNA binding"/>
    <property type="evidence" value="ECO:0007669"/>
    <property type="project" value="EnsemblFungi"/>
</dbReference>
<dbReference type="SMART" id="SM00508">
    <property type="entry name" value="PostSET"/>
    <property type="match status" value="1"/>
</dbReference>
<protein>
    <recommendedName>
        <fullName evidence="4">Histone-lysine N-methyltransferase, H3 lysine-36 specific</fullName>
        <ecNumber evidence="3">2.1.1.359</ecNumber>
    </recommendedName>
    <alternativeName>
        <fullName evidence="13">SET domain-containing protein 2</fullName>
    </alternativeName>
</protein>
<evidence type="ECO:0000256" key="5">
    <source>
        <dbReference type="ARBA" id="ARBA00022454"/>
    </source>
</evidence>
<evidence type="ECO:0000256" key="11">
    <source>
        <dbReference type="ARBA" id="ARBA00023163"/>
    </source>
</evidence>
<keyword evidence="8" id="KW-0808">Transferase</keyword>
<dbReference type="Gene3D" id="2.20.70.10">
    <property type="match status" value="1"/>
</dbReference>
<evidence type="ECO:0000313" key="20">
    <source>
        <dbReference type="EMBL" id="CAY68124.1"/>
    </source>
</evidence>
<feature type="domain" description="SET" evidence="17">
    <location>
        <begin position="122"/>
        <end position="239"/>
    </location>
</feature>
<evidence type="ECO:0000259" key="19">
    <source>
        <dbReference type="PROSITE" id="PS51215"/>
    </source>
</evidence>
<dbReference type="HOGENOM" id="CLU_008492_1_1_1"/>
<feature type="region of interest" description="Disordered" evidence="15">
    <location>
        <begin position="615"/>
        <end position="638"/>
    </location>
</feature>
<evidence type="ECO:0000256" key="7">
    <source>
        <dbReference type="ARBA" id="ARBA00022603"/>
    </source>
</evidence>
<dbReference type="GO" id="GO:0140954">
    <property type="term" value="F:histone H3K36 dimethyltransferase activity"/>
    <property type="evidence" value="ECO:0007669"/>
    <property type="project" value="EnsemblFungi"/>
</dbReference>
<dbReference type="InterPro" id="IPR006560">
    <property type="entry name" value="AWS_dom"/>
</dbReference>
<dbReference type="Pfam" id="PF00397">
    <property type="entry name" value="WW"/>
    <property type="match status" value="1"/>
</dbReference>
<comment type="catalytic activity">
    <reaction evidence="14">
        <text>L-lysyl(36)-[histone H3] + 3 S-adenosyl-L-methionine = N(6),N(6),N(6)-trimethyl-L-lysyl(36)-[histone H3] + 3 S-adenosyl-L-homocysteine + 3 H(+)</text>
        <dbReference type="Rhea" id="RHEA:60324"/>
        <dbReference type="Rhea" id="RHEA-COMP:9785"/>
        <dbReference type="Rhea" id="RHEA-COMP:15536"/>
        <dbReference type="ChEBI" id="CHEBI:15378"/>
        <dbReference type="ChEBI" id="CHEBI:29969"/>
        <dbReference type="ChEBI" id="CHEBI:57856"/>
        <dbReference type="ChEBI" id="CHEBI:59789"/>
        <dbReference type="ChEBI" id="CHEBI:61961"/>
        <dbReference type="EC" id="2.1.1.359"/>
    </reaction>
</comment>
<dbReference type="InterPro" id="IPR001202">
    <property type="entry name" value="WW_dom"/>
</dbReference>
<feature type="region of interest" description="Disordered" evidence="15">
    <location>
        <begin position="548"/>
        <end position="595"/>
    </location>
</feature>
<keyword evidence="21" id="KW-1185">Reference proteome</keyword>
<dbReference type="PROSITE" id="PS51215">
    <property type="entry name" value="AWS"/>
    <property type="match status" value="1"/>
</dbReference>
<dbReference type="KEGG" id="ppa:PAS_chr1-4_0287"/>
<keyword evidence="6" id="KW-0678">Repressor</keyword>
<dbReference type="PROSITE" id="PS50020">
    <property type="entry name" value="WW_DOMAIN_2"/>
    <property type="match status" value="1"/>
</dbReference>